<comment type="caution">
    <text evidence="10">The sequence shown here is derived from an EMBL/GenBank/DDBJ whole genome shotgun (WGS) entry which is preliminary data.</text>
</comment>
<evidence type="ECO:0000256" key="5">
    <source>
        <dbReference type="ARBA" id="ARBA00023145"/>
    </source>
</evidence>
<dbReference type="PROSITE" id="PS00640">
    <property type="entry name" value="THIOL_PROTEASE_ASN"/>
    <property type="match status" value="1"/>
</dbReference>
<dbReference type="InterPro" id="IPR013201">
    <property type="entry name" value="Prot_inhib_I29"/>
</dbReference>
<evidence type="ECO:0000256" key="3">
    <source>
        <dbReference type="ARBA" id="ARBA00022801"/>
    </source>
</evidence>
<evidence type="ECO:0000313" key="10">
    <source>
        <dbReference type="EMBL" id="KAK2185610.1"/>
    </source>
</evidence>
<dbReference type="EMBL" id="JAODUO010000229">
    <property type="protein sequence ID" value="KAK2185610.1"/>
    <property type="molecule type" value="Genomic_DNA"/>
</dbReference>
<name>A0AAD9P017_RIDPI</name>
<dbReference type="SMART" id="SM00848">
    <property type="entry name" value="Inhibitor_I29"/>
    <property type="match status" value="1"/>
</dbReference>
<evidence type="ECO:0000256" key="1">
    <source>
        <dbReference type="ARBA" id="ARBA00008455"/>
    </source>
</evidence>
<dbReference type="GO" id="GO:0006508">
    <property type="term" value="P:proteolysis"/>
    <property type="evidence" value="ECO:0007669"/>
    <property type="project" value="UniProtKB-KW"/>
</dbReference>
<keyword evidence="2" id="KW-0645">Protease</keyword>
<dbReference type="GO" id="GO:0008234">
    <property type="term" value="F:cysteine-type peptidase activity"/>
    <property type="evidence" value="ECO:0007669"/>
    <property type="project" value="UniProtKB-KW"/>
</dbReference>
<evidence type="ECO:0000313" key="11">
    <source>
        <dbReference type="Proteomes" id="UP001209878"/>
    </source>
</evidence>
<keyword evidence="11" id="KW-1185">Reference proteome</keyword>
<dbReference type="Gene3D" id="3.90.70.10">
    <property type="entry name" value="Cysteine proteinases"/>
    <property type="match status" value="1"/>
</dbReference>
<reference evidence="10" key="1">
    <citation type="journal article" date="2023" name="Mol. Biol. Evol.">
        <title>Third-Generation Sequencing Reveals the Adaptive Role of the Epigenome in Three Deep-Sea Polychaetes.</title>
        <authorList>
            <person name="Perez M."/>
            <person name="Aroh O."/>
            <person name="Sun Y."/>
            <person name="Lan Y."/>
            <person name="Juniper S.K."/>
            <person name="Young C.R."/>
            <person name="Angers B."/>
            <person name="Qian P.Y."/>
        </authorList>
    </citation>
    <scope>NUCLEOTIDE SEQUENCE</scope>
    <source>
        <strain evidence="10">R07B-5</strain>
    </source>
</reference>
<dbReference type="SMART" id="SM00645">
    <property type="entry name" value="Pept_C1"/>
    <property type="match status" value="1"/>
</dbReference>
<dbReference type="PROSITE" id="PS00639">
    <property type="entry name" value="THIOL_PROTEASE_HIS"/>
    <property type="match status" value="1"/>
</dbReference>
<keyword evidence="4" id="KW-0788">Thiol protease</keyword>
<sequence>MKRVAIVWIGLAVCAWALPAKEEDDYDVIWKKFKDMYAKVYETSEEEMMRRAIFDENILEVQKHNLEYDLGRYTYTLGMNEFSDMTVDEFEKQMNGLRPPADVDDSPPTSVHSYDGPDTDLPAAVDWTKKGFVTPVKNQHACGSCYAFSATGALEGQMFNKTGKLVSLSEQNIVDCSKAEGNHGCFGGYMDYAFNYVRINKGIDTEEAYPYVGKNQNCSYNAKDIGGEDVGLVDIKSGSEVSLQHAVATVGPVSVGINARGRKFKAYKKGVYTKWWCPRMKSWLDHGVLAVGYGTTNGQDYWLVKNSWGTRWGLDGYVKMARNKKNMCGIATMASYPLV</sequence>
<dbReference type="FunFam" id="3.90.70.10:FF:000006">
    <property type="entry name" value="Cathepsin S"/>
    <property type="match status" value="1"/>
</dbReference>
<dbReference type="InterPro" id="IPR025660">
    <property type="entry name" value="Pept_his_AS"/>
</dbReference>
<keyword evidence="5" id="KW-0865">Zymogen</keyword>
<dbReference type="InterPro" id="IPR000169">
    <property type="entry name" value="Pept_cys_AS"/>
</dbReference>
<dbReference type="PROSITE" id="PS00139">
    <property type="entry name" value="THIOL_PROTEASE_CYS"/>
    <property type="match status" value="1"/>
</dbReference>
<evidence type="ECO:0000256" key="6">
    <source>
        <dbReference type="ARBA" id="ARBA00023157"/>
    </source>
</evidence>
<proteinExistence type="inferred from homology"/>
<evidence type="ECO:0008006" key="12">
    <source>
        <dbReference type="Google" id="ProtNLM"/>
    </source>
</evidence>
<gene>
    <name evidence="10" type="ORF">NP493_230g03100</name>
</gene>
<dbReference type="PANTHER" id="PTHR12411">
    <property type="entry name" value="CYSTEINE PROTEASE FAMILY C1-RELATED"/>
    <property type="match status" value="1"/>
</dbReference>
<feature type="domain" description="Peptidase C1A papain C-terminal" evidence="8">
    <location>
        <begin position="121"/>
        <end position="338"/>
    </location>
</feature>
<dbReference type="CDD" id="cd02248">
    <property type="entry name" value="Peptidase_C1A"/>
    <property type="match status" value="1"/>
</dbReference>
<dbReference type="InterPro" id="IPR039417">
    <property type="entry name" value="Peptidase_C1A_papain-like"/>
</dbReference>
<evidence type="ECO:0000256" key="7">
    <source>
        <dbReference type="SAM" id="SignalP"/>
    </source>
</evidence>
<evidence type="ECO:0000259" key="8">
    <source>
        <dbReference type="SMART" id="SM00645"/>
    </source>
</evidence>
<dbReference type="InterPro" id="IPR013128">
    <property type="entry name" value="Peptidase_C1A"/>
</dbReference>
<dbReference type="SUPFAM" id="SSF54001">
    <property type="entry name" value="Cysteine proteinases"/>
    <property type="match status" value="1"/>
</dbReference>
<feature type="domain" description="Cathepsin propeptide inhibitor" evidence="9">
    <location>
        <begin position="30"/>
        <end position="90"/>
    </location>
</feature>
<feature type="signal peptide" evidence="7">
    <location>
        <begin position="1"/>
        <end position="17"/>
    </location>
</feature>
<dbReference type="Pfam" id="PF00112">
    <property type="entry name" value="Peptidase_C1"/>
    <property type="match status" value="1"/>
</dbReference>
<evidence type="ECO:0000259" key="9">
    <source>
        <dbReference type="SMART" id="SM00848"/>
    </source>
</evidence>
<keyword evidence="6" id="KW-1015">Disulfide bond</keyword>
<dbReference type="PRINTS" id="PR00705">
    <property type="entry name" value="PAPAIN"/>
</dbReference>
<evidence type="ECO:0000256" key="2">
    <source>
        <dbReference type="ARBA" id="ARBA00022670"/>
    </source>
</evidence>
<feature type="chain" id="PRO_5042236316" description="Cathepsin L" evidence="7">
    <location>
        <begin position="18"/>
        <end position="339"/>
    </location>
</feature>
<dbReference type="Proteomes" id="UP001209878">
    <property type="component" value="Unassembled WGS sequence"/>
</dbReference>
<dbReference type="InterPro" id="IPR038765">
    <property type="entry name" value="Papain-like_cys_pep_sf"/>
</dbReference>
<keyword evidence="3" id="KW-0378">Hydrolase</keyword>
<accession>A0AAD9P017</accession>
<dbReference type="AlphaFoldDB" id="A0AAD9P017"/>
<dbReference type="InterPro" id="IPR025661">
    <property type="entry name" value="Pept_asp_AS"/>
</dbReference>
<dbReference type="InterPro" id="IPR000668">
    <property type="entry name" value="Peptidase_C1A_C"/>
</dbReference>
<dbReference type="Pfam" id="PF08246">
    <property type="entry name" value="Inhibitor_I29"/>
    <property type="match status" value="1"/>
</dbReference>
<keyword evidence="7" id="KW-0732">Signal</keyword>
<evidence type="ECO:0000256" key="4">
    <source>
        <dbReference type="ARBA" id="ARBA00022807"/>
    </source>
</evidence>
<comment type="similarity">
    <text evidence="1">Belongs to the peptidase C1 family.</text>
</comment>
<protein>
    <recommendedName>
        <fullName evidence="12">Cathepsin L</fullName>
    </recommendedName>
</protein>
<organism evidence="10 11">
    <name type="scientific">Ridgeia piscesae</name>
    <name type="common">Tubeworm</name>
    <dbReference type="NCBI Taxonomy" id="27915"/>
    <lineage>
        <taxon>Eukaryota</taxon>
        <taxon>Metazoa</taxon>
        <taxon>Spiralia</taxon>
        <taxon>Lophotrochozoa</taxon>
        <taxon>Annelida</taxon>
        <taxon>Polychaeta</taxon>
        <taxon>Sedentaria</taxon>
        <taxon>Canalipalpata</taxon>
        <taxon>Sabellida</taxon>
        <taxon>Siboglinidae</taxon>
        <taxon>Ridgeia</taxon>
    </lineage>
</organism>